<accession>A0A1G9JYK9</accession>
<feature type="region of interest" description="Disordered" evidence="1">
    <location>
        <begin position="107"/>
        <end position="134"/>
    </location>
</feature>
<proteinExistence type="predicted"/>
<reference evidence="2 3" key="1">
    <citation type="submission" date="2016-10" db="EMBL/GenBank/DDBJ databases">
        <authorList>
            <person name="de Groot N.N."/>
        </authorList>
    </citation>
    <scope>NUCLEOTIDE SEQUENCE [LARGE SCALE GENOMIC DNA]</scope>
    <source>
        <strain evidence="2 3">CGMCC 4.5727</strain>
    </source>
</reference>
<sequence>MTDLYADGAAEANRTRAHWALTALEAFGKETGQNYIDGTLDVGDDVLRELGGDLLADLFHLARLNGCAPELVIDAGLMHFEAELDEERAEEIEPYLERAKAAGVELSPGDFNWDEDRPTIDGMEPADWLDHMTD</sequence>
<gene>
    <name evidence="2" type="ORF">SAMN05421806_13816</name>
</gene>
<dbReference type="AlphaFoldDB" id="A0A1G9JYK9"/>
<dbReference type="STRING" id="417292.SAMN05421806_13816"/>
<dbReference type="RefSeq" id="WP_093618443.1">
    <property type="nucleotide sequence ID" value="NZ_FNFF01000038.1"/>
</dbReference>
<protein>
    <submittedName>
        <fullName evidence="2">Uncharacterized protein</fullName>
    </submittedName>
</protein>
<dbReference type="OrthoDB" id="4289374at2"/>
<organism evidence="2 3">
    <name type="scientific">Streptomyces indicus</name>
    <dbReference type="NCBI Taxonomy" id="417292"/>
    <lineage>
        <taxon>Bacteria</taxon>
        <taxon>Bacillati</taxon>
        <taxon>Actinomycetota</taxon>
        <taxon>Actinomycetes</taxon>
        <taxon>Kitasatosporales</taxon>
        <taxon>Streptomycetaceae</taxon>
        <taxon>Streptomyces</taxon>
    </lineage>
</organism>
<evidence type="ECO:0000313" key="3">
    <source>
        <dbReference type="Proteomes" id="UP000199155"/>
    </source>
</evidence>
<dbReference type="Proteomes" id="UP000199155">
    <property type="component" value="Unassembled WGS sequence"/>
</dbReference>
<keyword evidence="3" id="KW-1185">Reference proteome</keyword>
<name>A0A1G9JYK9_9ACTN</name>
<dbReference type="EMBL" id="FNFF01000038">
    <property type="protein sequence ID" value="SDL42502.1"/>
    <property type="molecule type" value="Genomic_DNA"/>
</dbReference>
<evidence type="ECO:0000313" key="2">
    <source>
        <dbReference type="EMBL" id="SDL42502.1"/>
    </source>
</evidence>
<evidence type="ECO:0000256" key="1">
    <source>
        <dbReference type="SAM" id="MobiDB-lite"/>
    </source>
</evidence>